<gene>
    <name evidence="3" type="ORF">EIP75_17650</name>
</gene>
<feature type="region of interest" description="Disordered" evidence="1">
    <location>
        <begin position="153"/>
        <end position="185"/>
    </location>
</feature>
<feature type="region of interest" description="Disordered" evidence="1">
    <location>
        <begin position="235"/>
        <end position="257"/>
    </location>
</feature>
<dbReference type="RefSeq" id="WP_125244606.1">
    <property type="nucleotide sequence ID" value="NZ_RSED01000016.1"/>
</dbReference>
<evidence type="ECO:0000313" key="4">
    <source>
        <dbReference type="Proteomes" id="UP000269265"/>
    </source>
</evidence>
<dbReference type="Proteomes" id="UP000269265">
    <property type="component" value="Unassembled WGS sequence"/>
</dbReference>
<comment type="caution">
    <text evidence="3">The sequence shown here is derived from an EMBL/GenBank/DDBJ whole genome shotgun (WGS) entry which is preliminary data.</text>
</comment>
<keyword evidence="4" id="KW-1185">Reference proteome</keyword>
<evidence type="ECO:0000256" key="1">
    <source>
        <dbReference type="SAM" id="MobiDB-lite"/>
    </source>
</evidence>
<dbReference type="EMBL" id="RSED01000016">
    <property type="protein sequence ID" value="RRS02970.1"/>
    <property type="molecule type" value="Genomic_DNA"/>
</dbReference>
<feature type="domain" description="Contractile injection system tube protein N-terminal" evidence="2">
    <location>
        <begin position="4"/>
        <end position="153"/>
    </location>
</feature>
<feature type="compositionally biased region" description="Low complexity" evidence="1">
    <location>
        <begin position="239"/>
        <end position="249"/>
    </location>
</feature>
<feature type="region of interest" description="Disordered" evidence="1">
    <location>
        <begin position="358"/>
        <end position="416"/>
    </location>
</feature>
<evidence type="ECO:0000313" key="3">
    <source>
        <dbReference type="EMBL" id="RRS02970.1"/>
    </source>
</evidence>
<dbReference type="InterPro" id="IPR045361">
    <property type="entry name" value="CIS_tube_prot_N"/>
</dbReference>
<evidence type="ECO:0000259" key="2">
    <source>
        <dbReference type="Pfam" id="PF19266"/>
    </source>
</evidence>
<dbReference type="AlphaFoldDB" id="A0A3R8S6Z5"/>
<feature type="compositionally biased region" description="Low complexity" evidence="1">
    <location>
        <begin position="164"/>
        <end position="176"/>
    </location>
</feature>
<name>A0A3R8S6Z5_9BURK</name>
<dbReference type="OrthoDB" id="9815939at2"/>
<accession>A0A3R8S6Z5</accession>
<reference evidence="3 4" key="1">
    <citation type="submission" date="2018-12" db="EMBL/GenBank/DDBJ databases">
        <title>The whole draft genome of Aquabacterium sp. SJQ9.</title>
        <authorList>
            <person name="Sun L."/>
            <person name="Gao X."/>
            <person name="Chen W."/>
            <person name="Huang K."/>
        </authorList>
    </citation>
    <scope>NUCLEOTIDE SEQUENCE [LARGE SCALE GENOMIC DNA]</scope>
    <source>
        <strain evidence="3 4">SJQ9</strain>
    </source>
</reference>
<proteinExistence type="predicted"/>
<protein>
    <recommendedName>
        <fullName evidence="2">Contractile injection system tube protein N-terminal domain-containing protein</fullName>
    </recommendedName>
</protein>
<dbReference type="Pfam" id="PF19266">
    <property type="entry name" value="CIS_tube"/>
    <property type="match status" value="1"/>
</dbReference>
<sequence>MTALAKARLAEITATDNPTEVEKTSVNVQFNPTSLRVQIANKTAGGQQAGAQARQRPGTGEMQVSFDLVFDTADEADAGGKGVDVLKRTADVERFVRPKSSKPGEEAPPRVLFEWGSFLVQGTMESANLDLDLFDAGGTPLRAKVAVTIKGQDPRWAYQPQPAPSGANAPSNPGAPGTQGSAKAPDRVVQAMPGESLQQLAARHGLDPSAWRALADGLGNPLKLGLGQEVALPPGLGQGAATGRQAQGQDPARSNAQLPLVGAGSVPASAGPSARALNGVADVGPGMGRTAPGDALRRGQAVASQGGLGPAIGQVKAQVHQQGARLSLGAFGLGSQGTADTDDRPWGMGVPLRPRFGGAAEAGPHEPVATRMALGSAVPRDASTAVAGRTTPRANRDSTPVSRGCGCKGRRSRNGR</sequence>
<organism evidence="3 4">
    <name type="scientific">Aquabacterium soli</name>
    <dbReference type="NCBI Taxonomy" id="2493092"/>
    <lineage>
        <taxon>Bacteria</taxon>
        <taxon>Pseudomonadati</taxon>
        <taxon>Pseudomonadota</taxon>
        <taxon>Betaproteobacteria</taxon>
        <taxon>Burkholderiales</taxon>
        <taxon>Aquabacterium</taxon>
    </lineage>
</organism>